<accession>A0AC58SGA2</accession>
<dbReference type="RefSeq" id="XP_075083996.1">
    <property type="nucleotide sequence ID" value="XM_075227895.1"/>
</dbReference>
<gene>
    <name evidence="2" type="primary">LOC142167822</name>
</gene>
<sequence length="102" mass="12058">MWKRFRQETSFLPTFNRSQDIKKGKQKFEGKFTNRFLSTQIIEEELHLSDLKNATSNLAKKLRKRDSSVQKLQLCFLRWLMLEAGSSDLKHILREANKVADD</sequence>
<dbReference type="Proteomes" id="UP000790787">
    <property type="component" value="Chromosome 13"/>
</dbReference>
<keyword evidence="1" id="KW-1185">Reference proteome</keyword>
<protein>
    <submittedName>
        <fullName evidence="2">Uncharacterized protein LOC142167822</fullName>
    </submittedName>
</protein>
<organism evidence="1 2">
    <name type="scientific">Nicotiana tabacum</name>
    <name type="common">Common tobacco</name>
    <dbReference type="NCBI Taxonomy" id="4097"/>
    <lineage>
        <taxon>Eukaryota</taxon>
        <taxon>Viridiplantae</taxon>
        <taxon>Streptophyta</taxon>
        <taxon>Embryophyta</taxon>
        <taxon>Tracheophyta</taxon>
        <taxon>Spermatophyta</taxon>
        <taxon>Magnoliopsida</taxon>
        <taxon>eudicotyledons</taxon>
        <taxon>Gunneridae</taxon>
        <taxon>Pentapetalae</taxon>
        <taxon>asterids</taxon>
        <taxon>lamiids</taxon>
        <taxon>Solanales</taxon>
        <taxon>Solanaceae</taxon>
        <taxon>Nicotianoideae</taxon>
        <taxon>Nicotianeae</taxon>
        <taxon>Nicotiana</taxon>
    </lineage>
</organism>
<evidence type="ECO:0000313" key="1">
    <source>
        <dbReference type="Proteomes" id="UP000790787"/>
    </source>
</evidence>
<evidence type="ECO:0000313" key="2">
    <source>
        <dbReference type="RefSeq" id="XP_075083996.1"/>
    </source>
</evidence>
<reference evidence="2" key="2">
    <citation type="submission" date="2025-08" db="UniProtKB">
        <authorList>
            <consortium name="RefSeq"/>
        </authorList>
    </citation>
    <scope>IDENTIFICATION</scope>
    <source>
        <tissue evidence="2">Leaf</tissue>
    </source>
</reference>
<name>A0AC58SGA2_TOBAC</name>
<reference evidence="1" key="1">
    <citation type="journal article" date="2014" name="Nat. Commun.">
        <title>The tobacco genome sequence and its comparison with those of tomato and potato.</title>
        <authorList>
            <person name="Sierro N."/>
            <person name="Battey J.N."/>
            <person name="Ouadi S."/>
            <person name="Bakaher N."/>
            <person name="Bovet L."/>
            <person name="Willig A."/>
            <person name="Goepfert S."/>
            <person name="Peitsch M.C."/>
            <person name="Ivanov N.V."/>
        </authorList>
    </citation>
    <scope>NUCLEOTIDE SEQUENCE [LARGE SCALE GENOMIC DNA]</scope>
</reference>
<proteinExistence type="predicted"/>